<organism evidence="1 2">
    <name type="scientific">Ataeniobius toweri</name>
    <dbReference type="NCBI Taxonomy" id="208326"/>
    <lineage>
        <taxon>Eukaryota</taxon>
        <taxon>Metazoa</taxon>
        <taxon>Chordata</taxon>
        <taxon>Craniata</taxon>
        <taxon>Vertebrata</taxon>
        <taxon>Euteleostomi</taxon>
        <taxon>Actinopterygii</taxon>
        <taxon>Neopterygii</taxon>
        <taxon>Teleostei</taxon>
        <taxon>Neoteleostei</taxon>
        <taxon>Acanthomorphata</taxon>
        <taxon>Ovalentaria</taxon>
        <taxon>Atherinomorphae</taxon>
        <taxon>Cyprinodontiformes</taxon>
        <taxon>Goodeidae</taxon>
        <taxon>Ataeniobius</taxon>
    </lineage>
</organism>
<dbReference type="InterPro" id="IPR036322">
    <property type="entry name" value="WD40_repeat_dom_sf"/>
</dbReference>
<gene>
    <name evidence="1" type="ORF">ATANTOWER_021917</name>
</gene>
<protein>
    <submittedName>
        <fullName evidence="1">Uncharacterized protein</fullName>
    </submittedName>
</protein>
<dbReference type="Proteomes" id="UP001345963">
    <property type="component" value="Unassembled WGS sequence"/>
</dbReference>
<reference evidence="1 2" key="1">
    <citation type="submission" date="2021-07" db="EMBL/GenBank/DDBJ databases">
        <authorList>
            <person name="Palmer J.M."/>
        </authorList>
    </citation>
    <scope>NUCLEOTIDE SEQUENCE [LARGE SCALE GENOMIC DNA]</scope>
    <source>
        <strain evidence="1 2">AT_MEX2019</strain>
        <tissue evidence="1">Muscle</tissue>
    </source>
</reference>
<accession>A0ABU7AKA8</accession>
<dbReference type="InterPro" id="IPR015943">
    <property type="entry name" value="WD40/YVTN_repeat-like_dom_sf"/>
</dbReference>
<evidence type="ECO:0000313" key="1">
    <source>
        <dbReference type="EMBL" id="MED6238459.1"/>
    </source>
</evidence>
<dbReference type="SUPFAM" id="SSF50978">
    <property type="entry name" value="WD40 repeat-like"/>
    <property type="match status" value="1"/>
</dbReference>
<dbReference type="Gene3D" id="2.130.10.10">
    <property type="entry name" value="YVTN repeat-like/Quinoprotein amine dehydrogenase"/>
    <property type="match status" value="1"/>
</dbReference>
<keyword evidence="2" id="KW-1185">Reference proteome</keyword>
<evidence type="ECO:0000313" key="2">
    <source>
        <dbReference type="Proteomes" id="UP001345963"/>
    </source>
</evidence>
<comment type="caution">
    <text evidence="1">The sequence shown here is derived from an EMBL/GenBank/DDBJ whole genome shotgun (WGS) entry which is preliminary data.</text>
</comment>
<sequence>MPLKLMCLSHNLFPPLVQQVESFSLTLNRFSSHILLEAKNSNCIVLAAEEQLMVYSLKGALLASFKDHSMPISSICVDSFRVVTASQDLSLRVLTWKNDPDHGLTLESQYHLLGGSQTMSSCLALGMISF</sequence>
<dbReference type="EMBL" id="JAHUTI010020143">
    <property type="protein sequence ID" value="MED6238459.1"/>
    <property type="molecule type" value="Genomic_DNA"/>
</dbReference>
<name>A0ABU7AKA8_9TELE</name>
<proteinExistence type="predicted"/>